<dbReference type="InterPro" id="IPR051448">
    <property type="entry name" value="CdaR-like_regulators"/>
</dbReference>
<proteinExistence type="inferred from homology"/>
<dbReference type="OrthoDB" id="9792148at2"/>
<evidence type="ECO:0000313" key="3">
    <source>
        <dbReference type="EMBL" id="KZN97938.1"/>
    </source>
</evidence>
<comment type="caution">
    <text evidence="3">The sequence shown here is derived from an EMBL/GenBank/DDBJ whole genome shotgun (WGS) entry which is preliminary data.</text>
</comment>
<dbReference type="InterPro" id="IPR000160">
    <property type="entry name" value="GGDEF_dom"/>
</dbReference>
<gene>
    <name evidence="3" type="ORF">AZI98_01040</name>
</gene>
<dbReference type="Pfam" id="PF05651">
    <property type="entry name" value="Diacid_rec"/>
    <property type="match status" value="1"/>
</dbReference>
<dbReference type="Proteomes" id="UP000076476">
    <property type="component" value="Unassembled WGS sequence"/>
</dbReference>
<dbReference type="InterPro" id="IPR008599">
    <property type="entry name" value="Diacid_rec"/>
</dbReference>
<dbReference type="Pfam" id="PF13556">
    <property type="entry name" value="HTH_30"/>
    <property type="match status" value="1"/>
</dbReference>
<dbReference type="InterPro" id="IPR025736">
    <property type="entry name" value="PucR_C-HTH_dom"/>
</dbReference>
<comment type="similarity">
    <text evidence="1">Belongs to the CdaR family.</text>
</comment>
<dbReference type="Gene3D" id="1.10.10.2840">
    <property type="entry name" value="PucR C-terminal helix-turn-helix domain"/>
    <property type="match status" value="1"/>
</dbReference>
<dbReference type="Pfam" id="PF17853">
    <property type="entry name" value="GGDEF_2"/>
    <property type="match status" value="1"/>
</dbReference>
<accession>A0A165Z7K3</accession>
<dbReference type="PROSITE" id="PS50887">
    <property type="entry name" value="GGDEF"/>
    <property type="match status" value="1"/>
</dbReference>
<evidence type="ECO:0000313" key="4">
    <source>
        <dbReference type="Proteomes" id="UP000076476"/>
    </source>
</evidence>
<dbReference type="AlphaFoldDB" id="A0A165Z7K3"/>
<dbReference type="InterPro" id="IPR041522">
    <property type="entry name" value="CdaR_GGDEF"/>
</dbReference>
<keyword evidence="4" id="KW-1185">Reference proteome</keyword>
<protein>
    <submittedName>
        <fullName evidence="3">CdaR family transcriptional regulator</fullName>
    </submittedName>
</protein>
<dbReference type="PANTHER" id="PTHR33744">
    <property type="entry name" value="CARBOHYDRATE DIACID REGULATOR"/>
    <property type="match status" value="1"/>
</dbReference>
<dbReference type="InterPro" id="IPR042070">
    <property type="entry name" value="PucR_C-HTH_sf"/>
</dbReference>
<evidence type="ECO:0000256" key="1">
    <source>
        <dbReference type="ARBA" id="ARBA00006754"/>
    </source>
</evidence>
<evidence type="ECO:0000259" key="2">
    <source>
        <dbReference type="PROSITE" id="PS50887"/>
    </source>
</evidence>
<organism evidence="3 4">
    <name type="scientific">Aeribacillus pallidus</name>
    <dbReference type="NCBI Taxonomy" id="33936"/>
    <lineage>
        <taxon>Bacteria</taxon>
        <taxon>Bacillati</taxon>
        <taxon>Bacillota</taxon>
        <taxon>Bacilli</taxon>
        <taxon>Bacillales</taxon>
        <taxon>Bacillaceae</taxon>
        <taxon>Aeribacillus</taxon>
    </lineage>
</organism>
<dbReference type="EMBL" id="LWBR01000003">
    <property type="protein sequence ID" value="KZN97938.1"/>
    <property type="molecule type" value="Genomic_DNA"/>
</dbReference>
<dbReference type="STRING" id="33936.AZI98_01040"/>
<sequence length="376" mass="43898">MQLSPKLAAKIISEVQDVVKEDIILVDINGIIISSTDESRIGSFHEGATIVIKSKQKLYIDQIKAQVLKGVKAGINMPIMFHKKVIGVIGITGEPKQVEPYADLIRRMTELIIQEAYYTERNEWEIRGIESYLYEWINASSVDKDFLERGFMLGIPVYDTHVCTLMELEIHTLNNYDIHRIQKEIIELFYSIFGKEKHFIVRWGQERFLVLKKMDASYKQNYFYSQLNDLKKRFENRYKSTLAIGIGKTACKHMINKSFKEAQKALKVARKNKGIVFYEDLILEIILEDIPSEMQKDFLKRTIHMMEKDQILIETLQHYMNNNQSIKRTAEEMNIHINTLHYRLNKIVELTGINPKTTEGIVIFYISLLLLNSLNR</sequence>
<reference evidence="3 4" key="1">
    <citation type="submission" date="2016-04" db="EMBL/GenBank/DDBJ databases">
        <title>Draft genome sequence of Aeribacillus pallidus 8m3 from petroleum reservoir.</title>
        <authorList>
            <person name="Poltaraus A.B."/>
            <person name="Nazina T.N."/>
            <person name="Tourova T.P."/>
            <person name="Malakho S.M."/>
            <person name="Korshunova A.V."/>
            <person name="Sokolova D.S."/>
        </authorList>
    </citation>
    <scope>NUCLEOTIDE SEQUENCE [LARGE SCALE GENOMIC DNA]</scope>
    <source>
        <strain evidence="3 4">8m3</strain>
    </source>
</reference>
<feature type="domain" description="GGDEF" evidence="2">
    <location>
        <begin position="161"/>
        <end position="279"/>
    </location>
</feature>
<name>A0A165Z7K3_9BACI</name>
<dbReference type="PANTHER" id="PTHR33744:SF16">
    <property type="entry name" value="CARBOHYDRATE DIACID REGULATOR"/>
    <property type="match status" value="1"/>
</dbReference>
<dbReference type="RefSeq" id="WP_063386438.1">
    <property type="nucleotide sequence ID" value="NZ_LWBR01000003.1"/>
</dbReference>